<feature type="region of interest" description="Disordered" evidence="1">
    <location>
        <begin position="1"/>
        <end position="28"/>
    </location>
</feature>
<organism evidence="2 3">
    <name type="scientific">Fukomys damarensis</name>
    <name type="common">Damaraland mole rat</name>
    <name type="synonym">Cryptomys damarensis</name>
    <dbReference type="NCBI Taxonomy" id="885580"/>
    <lineage>
        <taxon>Eukaryota</taxon>
        <taxon>Metazoa</taxon>
        <taxon>Chordata</taxon>
        <taxon>Craniata</taxon>
        <taxon>Vertebrata</taxon>
        <taxon>Euteleostomi</taxon>
        <taxon>Mammalia</taxon>
        <taxon>Eutheria</taxon>
        <taxon>Euarchontoglires</taxon>
        <taxon>Glires</taxon>
        <taxon>Rodentia</taxon>
        <taxon>Hystricomorpha</taxon>
        <taxon>Bathyergidae</taxon>
        <taxon>Fukomys</taxon>
    </lineage>
</organism>
<dbReference type="AlphaFoldDB" id="A0A091DEL4"/>
<protein>
    <submittedName>
        <fullName evidence="2">Uncharacterized protein</fullName>
    </submittedName>
</protein>
<proteinExistence type="predicted"/>
<evidence type="ECO:0000313" key="2">
    <source>
        <dbReference type="EMBL" id="KFO28953.1"/>
    </source>
</evidence>
<dbReference type="Proteomes" id="UP000028990">
    <property type="component" value="Unassembled WGS sequence"/>
</dbReference>
<accession>A0A091DEL4</accession>
<feature type="region of interest" description="Disordered" evidence="1">
    <location>
        <begin position="100"/>
        <end position="120"/>
    </location>
</feature>
<evidence type="ECO:0000313" key="3">
    <source>
        <dbReference type="Proteomes" id="UP000028990"/>
    </source>
</evidence>
<sequence>MGPPLVSSPGGEGRERTGRPESPAPLYPCRGVPGLHPASCQQTFSRILENRVDIISVHSHFALFVLLVEKLWTPRFPGNSPQQRESVACGASLQLKSGRATYTHGKAGKQPRCSSPVKHG</sequence>
<gene>
    <name evidence="2" type="ORF">H920_09598</name>
</gene>
<keyword evidence="3" id="KW-1185">Reference proteome</keyword>
<name>A0A091DEL4_FUKDA</name>
<reference evidence="2 3" key="1">
    <citation type="submission" date="2013-11" db="EMBL/GenBank/DDBJ databases">
        <title>The Damaraland mole rat (Fukomys damarensis) genome and evolution of African mole rats.</title>
        <authorList>
            <person name="Gladyshev V.N."/>
            <person name="Fang X."/>
        </authorList>
    </citation>
    <scope>NUCLEOTIDE SEQUENCE [LARGE SCALE GENOMIC DNA]</scope>
    <source>
        <tissue evidence="2">Liver</tissue>
    </source>
</reference>
<dbReference type="EMBL" id="KN122666">
    <property type="protein sequence ID" value="KFO28953.1"/>
    <property type="molecule type" value="Genomic_DNA"/>
</dbReference>
<evidence type="ECO:0000256" key="1">
    <source>
        <dbReference type="SAM" id="MobiDB-lite"/>
    </source>
</evidence>